<evidence type="ECO:0000256" key="2">
    <source>
        <dbReference type="SAM" id="SignalP"/>
    </source>
</evidence>
<dbReference type="RefSeq" id="WP_094015716.1">
    <property type="nucleotide sequence ID" value="NZ_NMQW01000021.1"/>
</dbReference>
<feature type="signal peptide" evidence="2">
    <location>
        <begin position="1"/>
        <end position="28"/>
    </location>
</feature>
<protein>
    <submittedName>
        <fullName evidence="4">Amino acid ABC transporter substrate-binding protein</fullName>
    </submittedName>
</protein>
<comment type="caution">
    <text evidence="4">The sequence shown here is derived from an EMBL/GenBank/DDBJ whole genome shotgun (WGS) entry which is preliminary data.</text>
</comment>
<feature type="domain" description="Solute-binding protein family 3/N-terminal" evidence="3">
    <location>
        <begin position="46"/>
        <end position="272"/>
    </location>
</feature>
<keyword evidence="5" id="KW-1185">Reference proteome</keyword>
<dbReference type="OrthoDB" id="8613538at2"/>
<dbReference type="PANTHER" id="PTHR35936:SF19">
    <property type="entry name" value="AMINO-ACID-BINDING PROTEIN YXEM-RELATED"/>
    <property type="match status" value="1"/>
</dbReference>
<organism evidence="4 5">
    <name type="scientific">Paenibacillus rigui</name>
    <dbReference type="NCBI Taxonomy" id="554312"/>
    <lineage>
        <taxon>Bacteria</taxon>
        <taxon>Bacillati</taxon>
        <taxon>Bacillota</taxon>
        <taxon>Bacilli</taxon>
        <taxon>Bacillales</taxon>
        <taxon>Paenibacillaceae</taxon>
        <taxon>Paenibacillus</taxon>
    </lineage>
</organism>
<name>A0A229UQ75_9BACL</name>
<reference evidence="4 5" key="1">
    <citation type="submission" date="2017-07" db="EMBL/GenBank/DDBJ databases">
        <title>Genome sequencing and assembly of Paenibacillus rigui.</title>
        <authorList>
            <person name="Mayilraj S."/>
        </authorList>
    </citation>
    <scope>NUCLEOTIDE SEQUENCE [LARGE SCALE GENOMIC DNA]</scope>
    <source>
        <strain evidence="4 5">JCM 16352</strain>
    </source>
</reference>
<proteinExistence type="predicted"/>
<dbReference type="PROSITE" id="PS51257">
    <property type="entry name" value="PROKAR_LIPOPROTEIN"/>
    <property type="match status" value="1"/>
</dbReference>
<evidence type="ECO:0000256" key="1">
    <source>
        <dbReference type="ARBA" id="ARBA00022729"/>
    </source>
</evidence>
<gene>
    <name evidence="4" type="ORF">CF651_15190</name>
</gene>
<dbReference type="Pfam" id="PF00497">
    <property type="entry name" value="SBP_bac_3"/>
    <property type="match status" value="1"/>
</dbReference>
<sequence length="276" mass="30180">MLTVRKPFLSSVLAAVVLLSSACGTQTASPAAGAGNGSKAGGEEKVLRVGTSGRSVPHSYKNEKQELDGFDVEAIKAIADKMGYKVDWVTADFSGLFGMLDANKIDTIANQVEISDQRKEKYLFSIPYVYSGGQLVVKKGNDSIKSLQDLKGKKIAVGLGTNKEKFLREFDNEKGVKMNIVTYEDPSGIVYDVANGRADAYIVDKASGLVKIEKSGLPLQFAGEPFEDYIIAYPFVKNAKNNELKDKFDKALEELQKDGTMSKLSMKFYKQDISKK</sequence>
<feature type="chain" id="PRO_5038697587" evidence="2">
    <location>
        <begin position="29"/>
        <end position="276"/>
    </location>
</feature>
<evidence type="ECO:0000313" key="4">
    <source>
        <dbReference type="EMBL" id="OXM85520.1"/>
    </source>
</evidence>
<dbReference type="PANTHER" id="PTHR35936">
    <property type="entry name" value="MEMBRANE-BOUND LYTIC MUREIN TRANSGLYCOSYLASE F"/>
    <property type="match status" value="1"/>
</dbReference>
<dbReference type="SUPFAM" id="SSF53850">
    <property type="entry name" value="Periplasmic binding protein-like II"/>
    <property type="match status" value="1"/>
</dbReference>
<keyword evidence="1 2" id="KW-0732">Signal</keyword>
<accession>A0A229UQ75</accession>
<evidence type="ECO:0000259" key="3">
    <source>
        <dbReference type="SMART" id="SM00062"/>
    </source>
</evidence>
<evidence type="ECO:0000313" key="5">
    <source>
        <dbReference type="Proteomes" id="UP000215509"/>
    </source>
</evidence>
<dbReference type="Gene3D" id="3.40.190.10">
    <property type="entry name" value="Periplasmic binding protein-like II"/>
    <property type="match status" value="2"/>
</dbReference>
<dbReference type="AlphaFoldDB" id="A0A229UQ75"/>
<dbReference type="SMART" id="SM00062">
    <property type="entry name" value="PBPb"/>
    <property type="match status" value="1"/>
</dbReference>
<dbReference type="InterPro" id="IPR001638">
    <property type="entry name" value="Solute-binding_3/MltF_N"/>
</dbReference>
<dbReference type="CDD" id="cd13709">
    <property type="entry name" value="PBP2_YxeM"/>
    <property type="match status" value="1"/>
</dbReference>
<dbReference type="EMBL" id="NMQW01000021">
    <property type="protein sequence ID" value="OXM85520.1"/>
    <property type="molecule type" value="Genomic_DNA"/>
</dbReference>
<dbReference type="Proteomes" id="UP000215509">
    <property type="component" value="Unassembled WGS sequence"/>
</dbReference>